<dbReference type="InterPro" id="IPR050383">
    <property type="entry name" value="GlyoxalaseI/FosfomycinResist"/>
</dbReference>
<sequence>MQIDHLDHLVLTVADIEATLDFYTRVLGMQVVIFGEGRKALSFGQQKINLHQAGREFEPKAERPTPGSADLCFIVATPVDAVVAHLERQGVTIVEGPVQRTGATGPIRSVYVRDPDLNLIELSNRLANSSTNPLEAAS</sequence>
<dbReference type="PANTHER" id="PTHR21366:SF14">
    <property type="entry name" value="GLYOXALASE DOMAIN-CONTAINING PROTEIN 5"/>
    <property type="match status" value="1"/>
</dbReference>
<dbReference type="OrthoDB" id="9812656at2"/>
<evidence type="ECO:0000259" key="1">
    <source>
        <dbReference type="PROSITE" id="PS51819"/>
    </source>
</evidence>
<dbReference type="PANTHER" id="PTHR21366">
    <property type="entry name" value="GLYOXALASE FAMILY PROTEIN"/>
    <property type="match status" value="1"/>
</dbReference>
<evidence type="ECO:0000313" key="3">
    <source>
        <dbReference type="Proteomes" id="UP000032487"/>
    </source>
</evidence>
<evidence type="ECO:0000313" key="2">
    <source>
        <dbReference type="EMBL" id="KJH82631.1"/>
    </source>
</evidence>
<feature type="domain" description="VOC" evidence="1">
    <location>
        <begin position="5"/>
        <end position="125"/>
    </location>
</feature>
<protein>
    <submittedName>
        <fullName evidence="2">Glyoxalase</fullName>
    </submittedName>
</protein>
<dbReference type="Proteomes" id="UP000032487">
    <property type="component" value="Unassembled WGS sequence"/>
</dbReference>
<dbReference type="EMBL" id="JYHV01000014">
    <property type="protein sequence ID" value="KJH82631.1"/>
    <property type="molecule type" value="Genomic_DNA"/>
</dbReference>
<dbReference type="InterPro" id="IPR037523">
    <property type="entry name" value="VOC_core"/>
</dbReference>
<dbReference type="SUPFAM" id="SSF54593">
    <property type="entry name" value="Glyoxalase/Bleomycin resistance protein/Dihydroxybiphenyl dioxygenase"/>
    <property type="match status" value="1"/>
</dbReference>
<dbReference type="CDD" id="cd07253">
    <property type="entry name" value="GLOD5"/>
    <property type="match status" value="1"/>
</dbReference>
<accession>A0A0D9ATB3</accession>
<dbReference type="RefSeq" id="WP_045161399.1">
    <property type="nucleotide sequence ID" value="NZ_JYHV01000014.1"/>
</dbReference>
<organism evidence="2 3">
    <name type="scientific">Stutzerimonas stutzeri</name>
    <name type="common">Pseudomonas stutzeri</name>
    <dbReference type="NCBI Taxonomy" id="316"/>
    <lineage>
        <taxon>Bacteria</taxon>
        <taxon>Pseudomonadati</taxon>
        <taxon>Pseudomonadota</taxon>
        <taxon>Gammaproteobacteria</taxon>
        <taxon>Pseudomonadales</taxon>
        <taxon>Pseudomonadaceae</taxon>
        <taxon>Stutzerimonas</taxon>
    </lineage>
</organism>
<proteinExistence type="predicted"/>
<dbReference type="AlphaFoldDB" id="A0A0D9ATB3"/>
<dbReference type="InterPro" id="IPR004360">
    <property type="entry name" value="Glyas_Fos-R_dOase_dom"/>
</dbReference>
<dbReference type="InterPro" id="IPR029068">
    <property type="entry name" value="Glyas_Bleomycin-R_OHBP_Dase"/>
</dbReference>
<dbReference type="Gene3D" id="3.10.180.10">
    <property type="entry name" value="2,3-Dihydroxybiphenyl 1,2-Dioxygenase, domain 1"/>
    <property type="match status" value="1"/>
</dbReference>
<dbReference type="PROSITE" id="PS51819">
    <property type="entry name" value="VOC"/>
    <property type="match status" value="1"/>
</dbReference>
<name>A0A0D9ATB3_STUST</name>
<reference evidence="2 3" key="1">
    <citation type="submission" date="2015-02" db="EMBL/GenBank/DDBJ databases">
        <title>Draft genome sequence of Pseudomonas stutzeri NT0128 isolated from wheat (Triticum turgidum) rhizosphere.</title>
        <authorList>
            <person name="Tovi N."/>
            <person name="Frenk S."/>
            <person name="Hadar Y."/>
            <person name="Minz D."/>
        </authorList>
    </citation>
    <scope>NUCLEOTIDE SEQUENCE [LARGE SCALE GENOMIC DNA]</scope>
    <source>
        <strain evidence="2 3">NT0128</strain>
    </source>
</reference>
<comment type="caution">
    <text evidence="2">The sequence shown here is derived from an EMBL/GenBank/DDBJ whole genome shotgun (WGS) entry which is preliminary data.</text>
</comment>
<dbReference type="PATRIC" id="fig|316.101.peg.1150"/>
<gene>
    <name evidence="2" type="ORF">UF78_07180</name>
</gene>
<dbReference type="Pfam" id="PF00903">
    <property type="entry name" value="Glyoxalase"/>
    <property type="match status" value="1"/>
</dbReference>